<dbReference type="GO" id="GO:0006952">
    <property type="term" value="P:defense response"/>
    <property type="evidence" value="ECO:0007669"/>
    <property type="project" value="UniProtKB-ARBA"/>
</dbReference>
<keyword evidence="8" id="KW-1185">Reference proteome</keyword>
<dbReference type="SUPFAM" id="SSF52047">
    <property type="entry name" value="RNI-like"/>
    <property type="match status" value="1"/>
</dbReference>
<evidence type="ECO:0000313" key="8">
    <source>
        <dbReference type="Proteomes" id="UP001291623"/>
    </source>
</evidence>
<comment type="caution">
    <text evidence="7">The sequence shown here is derived from an EMBL/GenBank/DDBJ whole genome shotgun (WGS) entry which is preliminary data.</text>
</comment>
<dbReference type="SUPFAM" id="SSF56112">
    <property type="entry name" value="Protein kinase-like (PK-like)"/>
    <property type="match status" value="1"/>
</dbReference>
<comment type="subcellular location">
    <subcellularLocation>
        <location evidence="1">Membrane</location>
        <topology evidence="1">Single-pass membrane protein</topology>
    </subcellularLocation>
</comment>
<dbReference type="InterPro" id="IPR051809">
    <property type="entry name" value="Plant_receptor-like_S/T_kinase"/>
</dbReference>
<evidence type="ECO:0000256" key="5">
    <source>
        <dbReference type="ARBA" id="ARBA00022989"/>
    </source>
</evidence>
<dbReference type="Gene3D" id="3.80.10.10">
    <property type="entry name" value="Ribonuclease Inhibitor"/>
    <property type="match status" value="4"/>
</dbReference>
<evidence type="ECO:0000256" key="2">
    <source>
        <dbReference type="ARBA" id="ARBA00022614"/>
    </source>
</evidence>
<keyword evidence="3" id="KW-0812">Transmembrane</keyword>
<dbReference type="Gene3D" id="1.10.510.10">
    <property type="entry name" value="Transferase(Phosphotransferase) domain 1"/>
    <property type="match status" value="1"/>
</dbReference>
<evidence type="ECO:0000256" key="6">
    <source>
        <dbReference type="ARBA" id="ARBA00023136"/>
    </source>
</evidence>
<dbReference type="PANTHER" id="PTHR27008:SF611">
    <property type="entry name" value="RECEPTOR KINASE"/>
    <property type="match status" value="1"/>
</dbReference>
<name>A0AAE1S537_9SOLA</name>
<evidence type="ECO:0000256" key="3">
    <source>
        <dbReference type="ARBA" id="ARBA00022692"/>
    </source>
</evidence>
<keyword evidence="2" id="KW-0433">Leucine-rich repeat</keyword>
<dbReference type="InterPro" id="IPR001611">
    <property type="entry name" value="Leu-rich_rpt"/>
</dbReference>
<dbReference type="GO" id="GO:0016020">
    <property type="term" value="C:membrane"/>
    <property type="evidence" value="ECO:0007669"/>
    <property type="project" value="UniProtKB-SubCell"/>
</dbReference>
<dbReference type="SMART" id="SM00369">
    <property type="entry name" value="LRR_TYP"/>
    <property type="match status" value="6"/>
</dbReference>
<dbReference type="InterPro" id="IPR032675">
    <property type="entry name" value="LRR_dom_sf"/>
</dbReference>
<dbReference type="FunFam" id="3.80.10.10:FF:000095">
    <property type="entry name" value="LRR receptor-like serine/threonine-protein kinase GSO1"/>
    <property type="match status" value="2"/>
</dbReference>
<reference evidence="7" key="1">
    <citation type="submission" date="2023-12" db="EMBL/GenBank/DDBJ databases">
        <title>Genome assembly of Anisodus tanguticus.</title>
        <authorList>
            <person name="Wang Y.-J."/>
        </authorList>
    </citation>
    <scope>NUCLEOTIDE SEQUENCE</scope>
    <source>
        <strain evidence="7">KB-2021</strain>
        <tissue evidence="7">Leaf</tissue>
    </source>
</reference>
<protein>
    <submittedName>
        <fullName evidence="7">Uncharacterized protein</fullName>
    </submittedName>
</protein>
<dbReference type="InterPro" id="IPR011009">
    <property type="entry name" value="Kinase-like_dom_sf"/>
</dbReference>
<accession>A0AAE1S537</accession>
<keyword evidence="5" id="KW-1133">Transmembrane helix</keyword>
<dbReference type="GO" id="GO:0051707">
    <property type="term" value="P:response to other organism"/>
    <property type="evidence" value="ECO:0007669"/>
    <property type="project" value="UniProtKB-ARBA"/>
</dbReference>
<proteinExistence type="predicted"/>
<dbReference type="SUPFAM" id="SSF52058">
    <property type="entry name" value="L domain-like"/>
    <property type="match status" value="1"/>
</dbReference>
<evidence type="ECO:0000256" key="4">
    <source>
        <dbReference type="ARBA" id="ARBA00022737"/>
    </source>
</evidence>
<keyword evidence="4" id="KW-0677">Repeat</keyword>
<sequence length="602" mass="66377">MEAYQMISKNLVNLDVLSLGYNNINGSIRDSIGRLTNLRTLGLDYSFFSGVIPSSIGNLTKLLYLYMGSNRLEGNIPPTLGNCKQLLYFLLHKNKLSGAIPQQLMYLSSLTIVNVSYNSLTCSLPVDIGNWSHLIALDFSFNNFSAIIPPTIGNCLSLGYFHMQRNSLHGTIPDIGALMDLQFLDLSLNNLSANMFPNIQRLHLAQNSFTGSIPSSLANATKMMTGTIRGTIPKDISNLVSLDLLYLGDNRITCIIPDSVGSLPNLGNLEYGMGAKLSVLGDIYSFGILTLEIFTGKRPTYTCFQESLSLHHFEKRALPKGVMELLDRTTLDCEMPGKAENGEECWANLNKEQVECLVDILEIGVACSAESPRDRLTMRQGEVPASLARLTKLRLLRLSVNSLSGEFPPPLYNFSSLELISLSFNNFSGNLRSDLGHYFPNLQRLYLGNCQFIGSIPSSLANASKLLQFDFPENNFTGNIPKGFGNLQNLLWLNVLSNHLGYGKNDDLDFVSSLTNCSSLQMLHFGDNQFGGTLPHSTTNLSSQLRRLLLGGNRIGGSIPKDISNLVNLNVLYMGYNNFTGSIPDIGRLTKTWEVSTWVTIT</sequence>
<evidence type="ECO:0000313" key="7">
    <source>
        <dbReference type="EMBL" id="KAK4362691.1"/>
    </source>
</evidence>
<dbReference type="PANTHER" id="PTHR27008">
    <property type="entry name" value="OS04G0122200 PROTEIN"/>
    <property type="match status" value="1"/>
</dbReference>
<evidence type="ECO:0000256" key="1">
    <source>
        <dbReference type="ARBA" id="ARBA00004167"/>
    </source>
</evidence>
<dbReference type="InterPro" id="IPR003591">
    <property type="entry name" value="Leu-rich_rpt_typical-subtyp"/>
</dbReference>
<dbReference type="AlphaFoldDB" id="A0AAE1S537"/>
<dbReference type="EMBL" id="JAVYJV010000009">
    <property type="protein sequence ID" value="KAK4362691.1"/>
    <property type="molecule type" value="Genomic_DNA"/>
</dbReference>
<keyword evidence="6" id="KW-0472">Membrane</keyword>
<organism evidence="7 8">
    <name type="scientific">Anisodus tanguticus</name>
    <dbReference type="NCBI Taxonomy" id="243964"/>
    <lineage>
        <taxon>Eukaryota</taxon>
        <taxon>Viridiplantae</taxon>
        <taxon>Streptophyta</taxon>
        <taxon>Embryophyta</taxon>
        <taxon>Tracheophyta</taxon>
        <taxon>Spermatophyta</taxon>
        <taxon>Magnoliopsida</taxon>
        <taxon>eudicotyledons</taxon>
        <taxon>Gunneridae</taxon>
        <taxon>Pentapetalae</taxon>
        <taxon>asterids</taxon>
        <taxon>lamiids</taxon>
        <taxon>Solanales</taxon>
        <taxon>Solanaceae</taxon>
        <taxon>Solanoideae</taxon>
        <taxon>Hyoscyameae</taxon>
        <taxon>Anisodus</taxon>
    </lineage>
</organism>
<gene>
    <name evidence="7" type="ORF">RND71_017932</name>
</gene>
<dbReference type="Proteomes" id="UP001291623">
    <property type="component" value="Unassembled WGS sequence"/>
</dbReference>
<dbReference type="Pfam" id="PF00560">
    <property type="entry name" value="LRR_1"/>
    <property type="match status" value="6"/>
</dbReference>